<dbReference type="InterPro" id="IPR016161">
    <property type="entry name" value="Ald_DH/histidinol_DH"/>
</dbReference>
<dbReference type="SUPFAM" id="SSF53720">
    <property type="entry name" value="ALDH-like"/>
    <property type="match status" value="1"/>
</dbReference>
<comment type="similarity">
    <text evidence="3">Belongs to the LuxC family.</text>
</comment>
<dbReference type="EMBL" id="JAFNME010000039">
    <property type="protein sequence ID" value="MBO1250706.1"/>
    <property type="molecule type" value="Genomic_DNA"/>
</dbReference>
<dbReference type="RefSeq" id="WP_207576096.1">
    <property type="nucleotide sequence ID" value="NZ_JAFNME010000039.1"/>
</dbReference>
<comment type="caution">
    <text evidence="9">The sequence shown here is derived from an EMBL/GenBank/DDBJ whole genome shotgun (WGS) entry which is preliminary data.</text>
</comment>
<dbReference type="GO" id="GO:0003995">
    <property type="term" value="F:acyl-CoA dehydrogenase activity"/>
    <property type="evidence" value="ECO:0007669"/>
    <property type="project" value="InterPro"/>
</dbReference>
<evidence type="ECO:0000256" key="1">
    <source>
        <dbReference type="ARBA" id="ARBA00003277"/>
    </source>
</evidence>
<evidence type="ECO:0000256" key="3">
    <source>
        <dbReference type="ARBA" id="ARBA00010915"/>
    </source>
</evidence>
<evidence type="ECO:0000256" key="2">
    <source>
        <dbReference type="ARBA" id="ARBA00004908"/>
    </source>
</evidence>
<keyword evidence="5" id="KW-0521">NADP</keyword>
<dbReference type="EC" id="1.2.1.50" evidence="4"/>
<dbReference type="InterPro" id="IPR045851">
    <property type="entry name" value="AMP-bd_C_sf"/>
</dbReference>
<dbReference type="Proteomes" id="UP000664731">
    <property type="component" value="Unassembled WGS sequence"/>
</dbReference>
<dbReference type="GO" id="GO:0050062">
    <property type="term" value="F:long-chain-fatty-acyl-CoA reductase activity"/>
    <property type="evidence" value="ECO:0007669"/>
    <property type="project" value="UniProtKB-EC"/>
</dbReference>
<comment type="catalytic activity">
    <reaction evidence="8">
        <text>a long-chain fatty aldehyde + NADP(+) + CoA = a long-chain fatty acyl-CoA + NADPH + H(+)</text>
        <dbReference type="Rhea" id="RHEA:15437"/>
        <dbReference type="ChEBI" id="CHEBI:15378"/>
        <dbReference type="ChEBI" id="CHEBI:17176"/>
        <dbReference type="ChEBI" id="CHEBI:57287"/>
        <dbReference type="ChEBI" id="CHEBI:57783"/>
        <dbReference type="ChEBI" id="CHEBI:58349"/>
        <dbReference type="ChEBI" id="CHEBI:83139"/>
        <dbReference type="EC" id="1.2.1.50"/>
    </reaction>
</comment>
<dbReference type="GO" id="GO:0008218">
    <property type="term" value="P:bioluminescence"/>
    <property type="evidence" value="ECO:0007669"/>
    <property type="project" value="UniProtKB-KW"/>
</dbReference>
<comment type="pathway">
    <text evidence="2">Lipid metabolism; fatty acid reduction for biolumincescence.</text>
</comment>
<evidence type="ECO:0000256" key="8">
    <source>
        <dbReference type="ARBA" id="ARBA00049412"/>
    </source>
</evidence>
<dbReference type="Gene3D" id="3.40.50.12780">
    <property type="entry name" value="N-terminal domain of ligase-like"/>
    <property type="match status" value="1"/>
</dbReference>
<name>A0A939H359_9BURK</name>
<reference evidence="9" key="1">
    <citation type="submission" date="2021-03" db="EMBL/GenBank/DDBJ databases">
        <title>Comamonas denitrificans.</title>
        <authorList>
            <person name="Finster K."/>
        </authorList>
    </citation>
    <scope>NUCLEOTIDE SEQUENCE</scope>
    <source>
        <strain evidence="9">MM2021_4</strain>
    </source>
</reference>
<dbReference type="SUPFAM" id="SSF56801">
    <property type="entry name" value="Acetyl-CoA synthetase-like"/>
    <property type="match status" value="1"/>
</dbReference>
<organism evidence="9 10">
    <name type="scientific">Comamonas denitrificans</name>
    <dbReference type="NCBI Taxonomy" id="117506"/>
    <lineage>
        <taxon>Bacteria</taxon>
        <taxon>Pseudomonadati</taxon>
        <taxon>Pseudomonadota</taxon>
        <taxon>Betaproteobacteria</taxon>
        <taxon>Burkholderiales</taxon>
        <taxon>Comamonadaceae</taxon>
        <taxon>Comamonas</taxon>
    </lineage>
</organism>
<dbReference type="PANTHER" id="PTHR43845:SF1">
    <property type="entry name" value="BLR5969 PROTEIN"/>
    <property type="match status" value="1"/>
</dbReference>
<keyword evidence="6" id="KW-0560">Oxidoreductase</keyword>
<dbReference type="InterPro" id="IPR008670">
    <property type="entry name" value="CoA_reduct_LuxC"/>
</dbReference>
<evidence type="ECO:0000256" key="4">
    <source>
        <dbReference type="ARBA" id="ARBA00013020"/>
    </source>
</evidence>
<dbReference type="InterPro" id="IPR016162">
    <property type="entry name" value="Ald_DH_N"/>
</dbReference>
<dbReference type="Gene3D" id="3.40.605.10">
    <property type="entry name" value="Aldehyde Dehydrogenase, Chain A, domain 1"/>
    <property type="match status" value="1"/>
</dbReference>
<evidence type="ECO:0000256" key="7">
    <source>
        <dbReference type="ARBA" id="ARBA00023223"/>
    </source>
</evidence>
<dbReference type="PANTHER" id="PTHR43845">
    <property type="entry name" value="BLR5969 PROTEIN"/>
    <property type="match status" value="1"/>
</dbReference>
<dbReference type="InterPro" id="IPR042099">
    <property type="entry name" value="ANL_N_sf"/>
</dbReference>
<evidence type="ECO:0000313" key="10">
    <source>
        <dbReference type="Proteomes" id="UP000664731"/>
    </source>
</evidence>
<proteinExistence type="inferred from homology"/>
<dbReference type="Pfam" id="PF05893">
    <property type="entry name" value="LuxC"/>
    <property type="match status" value="1"/>
</dbReference>
<gene>
    <name evidence="9" type="ORF">J1777_12855</name>
</gene>
<evidence type="ECO:0000313" key="9">
    <source>
        <dbReference type="EMBL" id="MBO1250706.1"/>
    </source>
</evidence>
<accession>A0A939H359</accession>
<keyword evidence="7" id="KW-0455">Luminescence</keyword>
<dbReference type="Gene3D" id="3.30.300.30">
    <property type="match status" value="1"/>
</dbReference>
<dbReference type="AlphaFoldDB" id="A0A939H359"/>
<evidence type="ECO:0000256" key="6">
    <source>
        <dbReference type="ARBA" id="ARBA00023002"/>
    </source>
</evidence>
<evidence type="ECO:0000256" key="5">
    <source>
        <dbReference type="ARBA" id="ARBA00022857"/>
    </source>
</evidence>
<keyword evidence="10" id="KW-1185">Reference proteome</keyword>
<comment type="function">
    <text evidence="1">LuxC is the fatty acid reductase enzyme responsible for synthesis of the aldehyde substrate for the luminescent reaction catalyzed by luciferase.</text>
</comment>
<protein>
    <recommendedName>
        <fullName evidence="4">long-chain-fatty-acyl-CoA reductase</fullName>
        <ecNumber evidence="4">1.2.1.50</ecNumber>
    </recommendedName>
</protein>
<dbReference type="CDD" id="cd07080">
    <property type="entry name" value="ALDH_Acyl-CoA-Red_LuxC"/>
    <property type="match status" value="1"/>
</dbReference>
<sequence>MNTTVTAPTTVTWFRLGEFVTTPAITPDMVQALFADAHDSVERLRQTPISALAAVLDRVGQKLANPQHPVRQRILEQMPALLSFSPEMIAAGLDAIVWILRYDNLMKRLAVDLDDPDYIDRFVWNPRFGGYLRATPKGVVAHVSASNVFVSAVDTLVQGIMTKNANVLKMSSFDPVFPLLFAQVLQECDVQGLITPSIALLPFKGGDQAIEAVIKQQADLIVVYGGQETVEVYRSGRGLHTDVLEFGPKYSLAVLDRTALTEDNRRAVADELARDFSMWEQAACSSPHSVFVYGQEAAQQFAQTLAQAFDAFERVCPQAPINMHEQTEITRTRELARVEQALGQAELLIPAVSDQRWTVVLQKAPVFKVSCQHRTAFVVAIDSDEDLYATLAPQGAFIQSVGILADSARLFALADRLAASGADRITAIGHMHRRKHGTPHDATRGLAHMVRWVSIGHELPLHEHWDFLPDAQRHSAILTKLNQVLRVARSQSPFYRERLPAQDLLDLSALAGVALLQPAEFRAHLPPQGAGLLTAPLGNSISFASGGTTGAPKFVYRTVDENRRNAASIGKSMGLGLFAPGDVVANLFFAGNMWASFMSVNQAAEALGVHLLPIGGHIAMENIVAQLRAFPVVDGVVSIPSVLVGIAQYVQQQGIRDLRIRKIGYAGEHLTAAARAYLAEVLHAEVIRSVSYAINDTGNVGYQCPNSTGSIHHLDDSLHWLEIVDPATGHPVPQGQEGNIVVTNIDRTLMPVIRYAVGDRGRIIPGPCPCGRTSLRFELLGRSDEVLVLGADNITVESVAQCVAVFAELSPYFTVCASSAANGLDELLLEVEAHNDLSPERAQELAAQLQAQLLGQRPVLATNVRNQSVAMPVVRVLPPGALPRNPKTGKIRRMVDKRSHG</sequence>